<accession>C9XZ18</accession>
<dbReference type="HOGENOM" id="CLU_152554_3_0_6"/>
<organism evidence="1 2">
    <name type="scientific">Cronobacter turicensis (strain DSM 18703 / CCUG 55852 / LMG 23827 / z3032)</name>
    <dbReference type="NCBI Taxonomy" id="693216"/>
    <lineage>
        <taxon>Bacteria</taxon>
        <taxon>Pseudomonadati</taxon>
        <taxon>Pseudomonadota</taxon>
        <taxon>Gammaproteobacteria</taxon>
        <taxon>Enterobacterales</taxon>
        <taxon>Enterobacteriaceae</taxon>
        <taxon>Cronobacter</taxon>
    </lineage>
</organism>
<reference evidence="1 2" key="1">
    <citation type="journal article" date="2010" name="J. Bacteriol.">
        <title>Complete Genome Sequence of Cronobacter turicensis LMG 23827, a foodborne pathogen causing deaths in neonates.</title>
        <authorList>
            <person name="Stephan R."/>
            <person name="Lehner A."/>
            <person name="Tischler P."/>
            <person name="Rattei T."/>
        </authorList>
    </citation>
    <scope>NUCLEOTIDE SEQUENCE [LARGE SCALE GENOMIC DNA]</scope>
    <source>
        <strain evidence="2">DSM 18703 / CCUG 55852 / LMG 23827 / z3032</strain>
    </source>
</reference>
<evidence type="ECO:0008006" key="3">
    <source>
        <dbReference type="Google" id="ProtNLM"/>
    </source>
</evidence>
<dbReference type="InterPro" id="IPR010862">
    <property type="entry name" value="DUF1493"/>
</dbReference>
<protein>
    <recommendedName>
        <fullName evidence="3">DUF1493 domain-containing protein</fullName>
    </recommendedName>
</protein>
<dbReference type="KEGG" id="ctu:CTU_33180"/>
<evidence type="ECO:0000313" key="2">
    <source>
        <dbReference type="Proteomes" id="UP000002069"/>
    </source>
</evidence>
<dbReference type="Proteomes" id="UP000002069">
    <property type="component" value="Chromosome"/>
</dbReference>
<dbReference type="EMBL" id="FN543093">
    <property type="protein sequence ID" value="CBA33250.1"/>
    <property type="molecule type" value="Genomic_DNA"/>
</dbReference>
<reference evidence="2" key="2">
    <citation type="journal article" date="2011" name="J. Bacteriol.">
        <title>Complete genome sequence of Cronobacter turicensis LMG 23827, a food-borne pathogen causing deaths in neonates.</title>
        <authorList>
            <person name="Stephan R."/>
            <person name="Lehner A."/>
            <person name="Tischler P."/>
            <person name="Rattei T."/>
        </authorList>
    </citation>
    <scope>NUCLEOTIDE SEQUENCE [LARGE SCALE GENOMIC DNA]</scope>
    <source>
        <strain evidence="2">DSM 18703 / CCUG 55852 / LMG 23827 / z3032</strain>
    </source>
</reference>
<gene>
    <name evidence="1" type="ordered locus">Ctu_33180</name>
</gene>
<dbReference type="Pfam" id="PF07377">
    <property type="entry name" value="DUF1493"/>
    <property type="match status" value="1"/>
</dbReference>
<keyword evidence="2" id="KW-1185">Reference proteome</keyword>
<evidence type="ECO:0000313" key="1">
    <source>
        <dbReference type="EMBL" id="CBA33250.1"/>
    </source>
</evidence>
<sequence length="109" mass="13106">MMKDNHDVLAFFRKALPTLVDLRLNSIPLEIDDALQEYAEPDDLLAAINQYDQHFHVDMSAMNWDRYYPWEKPWFFRRWFVRKPVVQTAKPLTVRMFAQSAKAGRWLFD</sequence>
<proteinExistence type="predicted"/>
<name>C9XZ18_CROTZ</name>
<dbReference type="AlphaFoldDB" id="C9XZ18"/>
<dbReference type="PATRIC" id="fig|693216.3.peg.3139"/>